<dbReference type="OrthoDB" id="10242464at2759"/>
<accession>A0A9Q1BRE3</accession>
<comment type="caution">
    <text evidence="3">The sequence shown here is derived from an EMBL/GenBank/DDBJ whole genome shotgun (WGS) entry which is preliminary data.</text>
</comment>
<dbReference type="Gene3D" id="2.60.120.340">
    <property type="entry name" value="Nucleoplasmin core domain"/>
    <property type="match status" value="1"/>
</dbReference>
<feature type="compositionally biased region" description="Polar residues" evidence="1">
    <location>
        <begin position="549"/>
        <end position="562"/>
    </location>
</feature>
<evidence type="ECO:0000313" key="3">
    <source>
        <dbReference type="EMBL" id="KAJ8031472.1"/>
    </source>
</evidence>
<organism evidence="3 4">
    <name type="scientific">Holothuria leucospilota</name>
    <name type="common">Black long sea cucumber</name>
    <name type="synonym">Mertensiothuria leucospilota</name>
    <dbReference type="NCBI Taxonomy" id="206669"/>
    <lineage>
        <taxon>Eukaryota</taxon>
        <taxon>Metazoa</taxon>
        <taxon>Echinodermata</taxon>
        <taxon>Eleutherozoa</taxon>
        <taxon>Echinozoa</taxon>
        <taxon>Holothuroidea</taxon>
        <taxon>Aspidochirotacea</taxon>
        <taxon>Aspidochirotida</taxon>
        <taxon>Holothuriidae</taxon>
        <taxon>Holothuria</taxon>
    </lineage>
</organism>
<dbReference type="Proteomes" id="UP001152320">
    <property type="component" value="Chromosome 12"/>
</dbReference>
<feature type="compositionally biased region" description="Basic and acidic residues" evidence="1">
    <location>
        <begin position="184"/>
        <end position="220"/>
    </location>
</feature>
<protein>
    <submittedName>
        <fullName evidence="3">FK506-binding protein 4</fullName>
    </submittedName>
</protein>
<proteinExistence type="predicted"/>
<feature type="region of interest" description="Disordered" evidence="1">
    <location>
        <begin position="548"/>
        <end position="571"/>
    </location>
</feature>
<evidence type="ECO:0000259" key="2">
    <source>
        <dbReference type="Pfam" id="PF17800"/>
    </source>
</evidence>
<gene>
    <name evidence="3" type="ORF">HOLleu_24669</name>
</gene>
<feature type="region of interest" description="Disordered" evidence="1">
    <location>
        <begin position="99"/>
        <end position="129"/>
    </location>
</feature>
<keyword evidence="4" id="KW-1185">Reference proteome</keyword>
<dbReference type="EMBL" id="JAIZAY010000012">
    <property type="protein sequence ID" value="KAJ8031472.1"/>
    <property type="molecule type" value="Genomic_DNA"/>
</dbReference>
<dbReference type="Pfam" id="PF17800">
    <property type="entry name" value="NPL"/>
    <property type="match status" value="1"/>
</dbReference>
<reference evidence="3" key="1">
    <citation type="submission" date="2021-10" db="EMBL/GenBank/DDBJ databases">
        <title>Tropical sea cucumber genome reveals ecological adaptation and Cuvierian tubules defense mechanism.</title>
        <authorList>
            <person name="Chen T."/>
        </authorList>
    </citation>
    <scope>NUCLEOTIDE SEQUENCE</scope>
    <source>
        <strain evidence="3">Nanhai2018</strain>
        <tissue evidence="3">Muscle</tissue>
    </source>
</reference>
<feature type="domain" description="Nucleoplasmin-like" evidence="2">
    <location>
        <begin position="2"/>
        <end position="92"/>
    </location>
</feature>
<evidence type="ECO:0000256" key="1">
    <source>
        <dbReference type="SAM" id="MobiDB-lite"/>
    </source>
</evidence>
<feature type="region of interest" description="Disordered" evidence="1">
    <location>
        <begin position="328"/>
        <end position="452"/>
    </location>
</feature>
<dbReference type="AlphaFoldDB" id="A0A9Q1BRE3"/>
<name>A0A9Q1BRE3_HOLLE</name>
<dbReference type="InterPro" id="IPR041232">
    <property type="entry name" value="NPL"/>
</dbReference>
<evidence type="ECO:0000313" key="4">
    <source>
        <dbReference type="Proteomes" id="UP001152320"/>
    </source>
</evidence>
<sequence length="678" mass="74603">MLWGLTLHPGQPCTRELKEVIHLSLATLESRAELGKDQSYSQVVVATEDSEQLLCTLVHGMVFQQCLDLKLMPQEKVTFTVQGSSTVFITGYTGRVPERQQDEDERMEEMGEKGSPNVTRTGHSEAGAKETGDDLMMYQEVGMEVGVASEDQVRQSHTGLVSETQNFSAESEILIKREVEERGFDEIDTSADEHQRGKSELQRYEHHHGDDHEEDLHGDDGFLPVVDAAQLGDKETCKGQLSSVSANYRGDATTGNQVSSGLDGQGATVVQACESTRAMAQQQGKSFHTSQVPRNRWYSGRRCVLRKRIARHRLAGKRPGYADIVSRKRMKSGACAKSSSDDHSTVSSVYEHTSPEDFPIVPPPQKELQPHHSETITMSQPASPSLPEVTDLDNRPLSAPSLTSQDQYDVSLPPPPMPGNSSSPKSTAIIPPPEKALPQLDHPESVSSMGSPYEPWPTALPEIQLSASQPLTEPHLMNQDMSADSVVYLPSSSMPHMSSSGSMYHPLHHETSTPVIPVLPVALKGLPLEAALYVSQLEHRIRALESKQETQVQKGKSPSYTEENGYATIGQEGGPTVKLDVGKYTSAWAKSTSGKDLVVKLMPLVFSDEMLASSNYHGGQVFSGQGWVRKNQLRDHPSFVAIVEQARIEYPGCFNSVEQYKELRDAVNAKCRKARIIR</sequence>
<feature type="region of interest" description="Disordered" evidence="1">
    <location>
        <begin position="184"/>
        <end position="221"/>
    </location>
</feature>